<evidence type="ECO:0000256" key="1">
    <source>
        <dbReference type="SAM" id="MobiDB-lite"/>
    </source>
</evidence>
<evidence type="ECO:0000313" key="4">
    <source>
        <dbReference type="EMBL" id="KAE9991281.1"/>
    </source>
</evidence>
<feature type="compositionally biased region" description="Low complexity" evidence="1">
    <location>
        <begin position="241"/>
        <end position="260"/>
    </location>
</feature>
<dbReference type="Proteomes" id="UP000490939">
    <property type="component" value="Unassembled WGS sequence"/>
</dbReference>
<dbReference type="AlphaFoldDB" id="A0A8H3U4D3"/>
<feature type="compositionally biased region" description="Low complexity" evidence="1">
    <location>
        <begin position="215"/>
        <end position="230"/>
    </location>
</feature>
<dbReference type="EMBL" id="WNWS01000862">
    <property type="protein sequence ID" value="KAE9963334.1"/>
    <property type="molecule type" value="Genomic_DNA"/>
</dbReference>
<protein>
    <submittedName>
        <fullName evidence="2">Uncharacterized protein</fullName>
    </submittedName>
</protein>
<dbReference type="PANTHER" id="PTHR42053:SF1">
    <property type="match status" value="1"/>
</dbReference>
<evidence type="ECO:0000313" key="7">
    <source>
        <dbReference type="Proteomes" id="UP000490939"/>
    </source>
</evidence>
<feature type="compositionally biased region" description="Low complexity" evidence="1">
    <location>
        <begin position="88"/>
        <end position="147"/>
    </location>
</feature>
<comment type="caution">
    <text evidence="2">The sequence shown here is derived from an EMBL/GenBank/DDBJ whole genome shotgun (WGS) entry which is preliminary data.</text>
</comment>
<keyword evidence="7" id="KW-1185">Reference proteome</keyword>
<organism evidence="2 5">
    <name type="scientific">Venturia inaequalis</name>
    <name type="common">Apple scab fungus</name>
    <dbReference type="NCBI Taxonomy" id="5025"/>
    <lineage>
        <taxon>Eukaryota</taxon>
        <taxon>Fungi</taxon>
        <taxon>Dikarya</taxon>
        <taxon>Ascomycota</taxon>
        <taxon>Pezizomycotina</taxon>
        <taxon>Dothideomycetes</taxon>
        <taxon>Pleosporomycetidae</taxon>
        <taxon>Venturiales</taxon>
        <taxon>Venturiaceae</taxon>
        <taxon>Venturia</taxon>
    </lineage>
</organism>
<gene>
    <name evidence="2" type="ORF">BLS_009906</name>
    <name evidence="4" type="ORF">EG327_000226</name>
    <name evidence="3" type="ORF">EG328_011499</name>
</gene>
<dbReference type="EMBL" id="WNWR01000102">
    <property type="protein sequence ID" value="KAE9991281.1"/>
    <property type="molecule type" value="Genomic_DNA"/>
</dbReference>
<evidence type="ECO:0000313" key="6">
    <source>
        <dbReference type="Proteomes" id="UP000447873"/>
    </source>
</evidence>
<dbReference type="Proteomes" id="UP000447873">
    <property type="component" value="Unassembled WGS sequence"/>
</dbReference>
<reference evidence="2 5" key="1">
    <citation type="submission" date="2019-11" db="EMBL/GenBank/DDBJ databases">
        <title>Venturia inaequalis Genome Resource.</title>
        <authorList>
            <person name="Lichtner F.J."/>
        </authorList>
    </citation>
    <scope>NUCLEOTIDE SEQUENCE [LARGE SCALE GENOMIC DNA]</scope>
    <source>
        <strain evidence="3 6">120213</strain>
        <strain evidence="2">Bline_iso_100314</strain>
        <strain evidence="4 7">DMI_063113</strain>
    </source>
</reference>
<feature type="compositionally biased region" description="Polar residues" evidence="1">
    <location>
        <begin position="276"/>
        <end position="291"/>
    </location>
</feature>
<evidence type="ECO:0000313" key="5">
    <source>
        <dbReference type="Proteomes" id="UP000433883"/>
    </source>
</evidence>
<proteinExistence type="predicted"/>
<feature type="region of interest" description="Disordered" evidence="1">
    <location>
        <begin position="86"/>
        <end position="291"/>
    </location>
</feature>
<dbReference type="PANTHER" id="PTHR42053">
    <property type="match status" value="1"/>
</dbReference>
<name>A0A8H3U4D3_VENIN</name>
<sequence>MATTQQKPQLSALKTPLSASYPSELRSPLVATPTYIKQEESLKTPITPPAAYLDFLSKLSPTQLMSPMSAGPATSKRFIFPETKPALTSAASSDSVSTTASMNSNSSTVTSTSIASTAPAKSSRPSSPLSKCSSRSSSCSSSHSNSSETDIAAKEEDTTTVANQGIKRHERPEAINTAIPPTPGFPRPHSARTPRRLQIPQSPYSPASVRSPLGSAATTYSPYTTSAMSPRESWDTAENKSVGVSVRRVVTRTVTHYSRTPIVDPVPASKKRRTDSGSSLATNSSTGTSTE</sequence>
<evidence type="ECO:0000313" key="2">
    <source>
        <dbReference type="EMBL" id="KAE9962901.1"/>
    </source>
</evidence>
<dbReference type="Proteomes" id="UP000433883">
    <property type="component" value="Unassembled WGS sequence"/>
</dbReference>
<accession>A0A8H3U4D3</accession>
<evidence type="ECO:0000313" key="3">
    <source>
        <dbReference type="EMBL" id="KAE9963334.1"/>
    </source>
</evidence>
<dbReference type="EMBL" id="WNWQ01000942">
    <property type="protein sequence ID" value="KAE9962901.1"/>
    <property type="molecule type" value="Genomic_DNA"/>
</dbReference>